<keyword evidence="1" id="KW-1133">Transmembrane helix</keyword>
<evidence type="ECO:0008006" key="4">
    <source>
        <dbReference type="Google" id="ProtNLM"/>
    </source>
</evidence>
<feature type="transmembrane region" description="Helical" evidence="1">
    <location>
        <begin position="7"/>
        <end position="27"/>
    </location>
</feature>
<feature type="transmembrane region" description="Helical" evidence="1">
    <location>
        <begin position="113"/>
        <end position="131"/>
    </location>
</feature>
<feature type="transmembrane region" description="Helical" evidence="1">
    <location>
        <begin position="137"/>
        <end position="153"/>
    </location>
</feature>
<evidence type="ECO:0000313" key="3">
    <source>
        <dbReference type="Proteomes" id="UP000288758"/>
    </source>
</evidence>
<keyword evidence="1" id="KW-0812">Transmembrane</keyword>
<name>A0A410RPG8_CORCK</name>
<keyword evidence="1" id="KW-0472">Membrane</keyword>
<dbReference type="EMBL" id="CP034669">
    <property type="protein sequence ID" value="QAT83857.1"/>
    <property type="molecule type" value="Genomic_DNA"/>
</dbReference>
<accession>A0A410RPG8</accession>
<dbReference type="RefSeq" id="WP_128795932.1">
    <property type="nucleotide sequence ID" value="NZ_CP034669.1"/>
</dbReference>
<dbReference type="AlphaFoldDB" id="A0A410RPG8"/>
<feature type="transmembrane region" description="Helical" evidence="1">
    <location>
        <begin position="256"/>
        <end position="272"/>
    </location>
</feature>
<gene>
    <name evidence="2" type="ORF">EJ065_2276</name>
</gene>
<proteinExistence type="predicted"/>
<sequence length="502" mass="54615">MRLRALLPAPVALFTLGLILWLGFLPLRNYDLFFHLAGGRYVLEHGFNPVDPFSVTGTAGWVPHEWGFGVLCVLLIKVLGAAGPALLVAALVAANVLLLWVALRRADAQPSHLLGLACLGLISGVQASTWIQERPFHLGHLLFAIAALGVQAWRQGNTRVLWAFPLLGLAWANLHGSWLLGPALLGSTAMGTALDDRTPASLRRCGAALVAALAMFLVAGLSPDGPRIYLYPLQHSLLASTQNINEWRPLDLDAGWSWVYLLLFGACLFVIGRARMRRAATLLPTLVLGIAALKVQRHAPFASVLLALTLVEHARTSDAPALPRFLSWLERPLASWSTGTSLALWPTVLLAGLFALNAGAPRPVEKGTHPSIPLPVLQTLRQQPPGRVLNRFIMGGPISYFAGAPYKVYIDSRNDPFPVAIHQAYARLVWSEPGWEQALEAYDPDYLVWDTENPGNLLLDHLRARGGWRELTRANGWVLWARERMPAVPGTPQRPATASGGG</sequence>
<reference evidence="2 3" key="1">
    <citation type="submission" date="2018-12" db="EMBL/GenBank/DDBJ databases">
        <title>Complete Genome Sequence of the Corallopyronin A producing Myxobacterium Corallococcus coralloides B035.</title>
        <authorList>
            <person name="Bouhired S.M."/>
            <person name="Rupp O."/>
            <person name="Blom J."/>
            <person name="Schaeberle T.F."/>
            <person name="Kehraus S."/>
            <person name="Schiefer A."/>
            <person name="Pfarr K."/>
            <person name="Goesmann A."/>
            <person name="Hoerauf A."/>
            <person name="Koenig G.M."/>
        </authorList>
    </citation>
    <scope>NUCLEOTIDE SEQUENCE [LARGE SCALE GENOMIC DNA]</scope>
    <source>
        <strain evidence="2 3">B035</strain>
    </source>
</reference>
<feature type="transmembrane region" description="Helical" evidence="1">
    <location>
        <begin position="68"/>
        <end position="101"/>
    </location>
</feature>
<protein>
    <recommendedName>
        <fullName evidence="4">Glycosyltransferase RgtA/B/C/D-like domain-containing protein</fullName>
    </recommendedName>
</protein>
<organism evidence="2 3">
    <name type="scientific">Corallococcus coralloides</name>
    <name type="common">Myxococcus coralloides</name>
    <dbReference type="NCBI Taxonomy" id="184914"/>
    <lineage>
        <taxon>Bacteria</taxon>
        <taxon>Pseudomonadati</taxon>
        <taxon>Myxococcota</taxon>
        <taxon>Myxococcia</taxon>
        <taxon>Myxococcales</taxon>
        <taxon>Cystobacterineae</taxon>
        <taxon>Myxococcaceae</taxon>
        <taxon>Corallococcus</taxon>
    </lineage>
</organism>
<dbReference type="Proteomes" id="UP000288758">
    <property type="component" value="Chromosome"/>
</dbReference>
<evidence type="ECO:0000313" key="2">
    <source>
        <dbReference type="EMBL" id="QAT83857.1"/>
    </source>
</evidence>
<evidence type="ECO:0000256" key="1">
    <source>
        <dbReference type="SAM" id="Phobius"/>
    </source>
</evidence>
<feature type="transmembrane region" description="Helical" evidence="1">
    <location>
        <begin position="160"/>
        <end position="181"/>
    </location>
</feature>